<feature type="coiled-coil region" evidence="1">
    <location>
        <begin position="412"/>
        <end position="457"/>
    </location>
</feature>
<evidence type="ECO:0000256" key="1">
    <source>
        <dbReference type="SAM" id="Coils"/>
    </source>
</evidence>
<dbReference type="Proteomes" id="UP001165060">
    <property type="component" value="Unassembled WGS sequence"/>
</dbReference>
<evidence type="ECO:0000313" key="3">
    <source>
        <dbReference type="EMBL" id="GMI42372.1"/>
    </source>
</evidence>
<feature type="compositionally biased region" description="Pro residues" evidence="2">
    <location>
        <begin position="297"/>
        <end position="308"/>
    </location>
</feature>
<dbReference type="EMBL" id="BRYB01001063">
    <property type="protein sequence ID" value="GMI42372.1"/>
    <property type="molecule type" value="Genomic_DNA"/>
</dbReference>
<feature type="compositionally biased region" description="Low complexity" evidence="2">
    <location>
        <begin position="324"/>
        <end position="341"/>
    </location>
</feature>
<gene>
    <name evidence="3" type="ORF">TeGR_g3277</name>
</gene>
<sequence length="517" mass="54283">MPPSRRPDRLAPSPPPAPDPTSLLRSALPRPFPAACPVGTQVWCDMAGTAFEGLPPWPGTVAAAAAPAAAAPAAAAAASGPRVAVLFSDGSTCECHPHRVRPLAGSSIPAPFQNCAGAEVPPPPEPLPSRDPFCLNWRFAAPGWSPMHREHTRWEDDVVRAAEDFVRARAGEEALAGTRRIRSFEKRMRALEKLVLQHCGKQPGKSDDPPDPDAAPPSDSSAAAPTDPTSPGGYSGPATSHCRCGHPRFKHKGRCRSVTFMSNVAGLPTDEWAEKSRNHRPAPDWIGVEAGDAKGPYNPPPTPPPPATPSKKRSAASLSPPPSLDSITSLASPPSLASPASPASPAPPPPSKARRSGSPPRSRELLSPATPPAPDSGSDSDSSGGGGYGSDDTAQKALMAQTEAFLLRTKQLAAANKDLREERGAGKKLKKESKRQLEAARAEIAALKAELASSADDGQLEAARAEAAELRAAGARDAKELEKAGRRVKELEGFCEDAIKSMKNMRARAVECKEMLQ</sequence>
<feature type="region of interest" description="Disordered" evidence="2">
    <location>
        <begin position="200"/>
        <end position="240"/>
    </location>
</feature>
<organism evidence="3 4">
    <name type="scientific">Tetraparma gracilis</name>
    <dbReference type="NCBI Taxonomy" id="2962635"/>
    <lineage>
        <taxon>Eukaryota</taxon>
        <taxon>Sar</taxon>
        <taxon>Stramenopiles</taxon>
        <taxon>Ochrophyta</taxon>
        <taxon>Bolidophyceae</taxon>
        <taxon>Parmales</taxon>
        <taxon>Triparmaceae</taxon>
        <taxon>Tetraparma</taxon>
    </lineage>
</organism>
<proteinExistence type="predicted"/>
<feature type="compositionally biased region" description="Low complexity" evidence="2">
    <location>
        <begin position="216"/>
        <end position="231"/>
    </location>
</feature>
<keyword evidence="1" id="KW-0175">Coiled coil</keyword>
<keyword evidence="4" id="KW-1185">Reference proteome</keyword>
<feature type="region of interest" description="Disordered" evidence="2">
    <location>
        <begin position="1"/>
        <end position="26"/>
    </location>
</feature>
<evidence type="ECO:0000313" key="4">
    <source>
        <dbReference type="Proteomes" id="UP001165060"/>
    </source>
</evidence>
<feature type="compositionally biased region" description="Pro residues" evidence="2">
    <location>
        <begin position="342"/>
        <end position="351"/>
    </location>
</feature>
<protein>
    <submittedName>
        <fullName evidence="3">Uncharacterized protein</fullName>
    </submittedName>
</protein>
<accession>A0ABQ6N824</accession>
<feature type="compositionally biased region" description="Low complexity" evidence="2">
    <location>
        <begin position="356"/>
        <end position="368"/>
    </location>
</feature>
<evidence type="ECO:0000256" key="2">
    <source>
        <dbReference type="SAM" id="MobiDB-lite"/>
    </source>
</evidence>
<reference evidence="3 4" key="1">
    <citation type="journal article" date="2023" name="Commun. Biol.">
        <title>Genome analysis of Parmales, the sister group of diatoms, reveals the evolutionary specialization of diatoms from phago-mixotrophs to photoautotrophs.</title>
        <authorList>
            <person name="Ban H."/>
            <person name="Sato S."/>
            <person name="Yoshikawa S."/>
            <person name="Yamada K."/>
            <person name="Nakamura Y."/>
            <person name="Ichinomiya M."/>
            <person name="Sato N."/>
            <person name="Blanc-Mathieu R."/>
            <person name="Endo H."/>
            <person name="Kuwata A."/>
            <person name="Ogata H."/>
        </authorList>
    </citation>
    <scope>NUCLEOTIDE SEQUENCE [LARGE SCALE GENOMIC DNA]</scope>
</reference>
<feature type="region of interest" description="Disordered" evidence="2">
    <location>
        <begin position="267"/>
        <end position="396"/>
    </location>
</feature>
<name>A0ABQ6N824_9STRA</name>
<comment type="caution">
    <text evidence="3">The sequence shown here is derived from an EMBL/GenBank/DDBJ whole genome shotgun (WGS) entry which is preliminary data.</text>
</comment>